<dbReference type="Pfam" id="PF00069">
    <property type="entry name" value="Pkinase"/>
    <property type="match status" value="1"/>
</dbReference>
<dbReference type="GO" id="GO:0005634">
    <property type="term" value="C:nucleus"/>
    <property type="evidence" value="ECO:0007669"/>
    <property type="project" value="TreeGrafter"/>
</dbReference>
<protein>
    <submittedName>
        <fullName evidence="3">Kinase-like protein</fullName>
    </submittedName>
</protein>
<evidence type="ECO:0000256" key="1">
    <source>
        <dbReference type="SAM" id="MobiDB-lite"/>
    </source>
</evidence>
<dbReference type="GO" id="GO:0005524">
    <property type="term" value="F:ATP binding"/>
    <property type="evidence" value="ECO:0007669"/>
    <property type="project" value="InterPro"/>
</dbReference>
<dbReference type="GO" id="GO:0004674">
    <property type="term" value="F:protein serine/threonine kinase activity"/>
    <property type="evidence" value="ECO:0007669"/>
    <property type="project" value="TreeGrafter"/>
</dbReference>
<dbReference type="EMBL" id="ML986674">
    <property type="protein sequence ID" value="KAF2260729.1"/>
    <property type="molecule type" value="Genomic_DNA"/>
</dbReference>
<evidence type="ECO:0000259" key="2">
    <source>
        <dbReference type="PROSITE" id="PS50011"/>
    </source>
</evidence>
<feature type="domain" description="Protein kinase" evidence="2">
    <location>
        <begin position="174"/>
        <end position="475"/>
    </location>
</feature>
<organism evidence="3 4">
    <name type="scientific">Lojkania enalia</name>
    <dbReference type="NCBI Taxonomy" id="147567"/>
    <lineage>
        <taxon>Eukaryota</taxon>
        <taxon>Fungi</taxon>
        <taxon>Dikarya</taxon>
        <taxon>Ascomycota</taxon>
        <taxon>Pezizomycotina</taxon>
        <taxon>Dothideomycetes</taxon>
        <taxon>Pleosporomycetidae</taxon>
        <taxon>Pleosporales</taxon>
        <taxon>Pleosporales incertae sedis</taxon>
        <taxon>Lojkania</taxon>
    </lineage>
</organism>
<dbReference type="PROSITE" id="PS00108">
    <property type="entry name" value="PROTEIN_KINASE_ST"/>
    <property type="match status" value="1"/>
</dbReference>
<keyword evidence="4" id="KW-1185">Reference proteome</keyword>
<dbReference type="SMART" id="SM00220">
    <property type="entry name" value="S_TKc"/>
    <property type="match status" value="1"/>
</dbReference>
<dbReference type="PANTHER" id="PTHR44167:SF30">
    <property type="entry name" value="PHOSPHORYLASE KINASE"/>
    <property type="match status" value="1"/>
</dbReference>
<dbReference type="Proteomes" id="UP000800093">
    <property type="component" value="Unassembled WGS sequence"/>
</dbReference>
<dbReference type="PANTHER" id="PTHR44167">
    <property type="entry name" value="OVARIAN-SPECIFIC SERINE/THREONINE-PROTEIN KINASE LOK-RELATED"/>
    <property type="match status" value="1"/>
</dbReference>
<sequence length="491" mass="55773">MVLNIMFDRSTIDERSSPFYNERTAPSTLQDHELHSSLPCPTENPTSVTETDGVFRRRGQISGFPKLEDFEIDEDDMVGGLLGPLDPLDRNGNEALSPSYNIPSHAFYFDGNNFRGWDVGNGSLASYHTAYSSFASYVTAPRSFPIRTEEMTSGEDPEYSTKSTGFKAPGIKPEHVFTILGQSASALVESVLCRRIQLARKRIKCNRKLTREEAVSEVEHLRKLEHSHIVRLVGTYTLRKDLSILLYPAADCNLEDFMDEASEGFGTIYFKEGFIHHELNLKLRSLTHFFGCLSNAVNFMHQRNIKHMDIKPNNVLVRKIDTSSKGLNEHYKIYVADFGIARAYQTAAASETDSPTSYTRTYAAPEVVLQERRGFKADIFSLGCVFVEMLATVWSSKMNRRFELQEIRCNEEGDMSYHANISTVTSWVHGVFKQGENPPLQYYDWAKLVELITRMIHGLPYQRPTALELVAHLRFYQCSECYKGPEPFEAA</sequence>
<reference evidence="4" key="1">
    <citation type="journal article" date="2020" name="Stud. Mycol.">
        <title>101 Dothideomycetes genomes: A test case for predicting lifestyles and emergence of pathogens.</title>
        <authorList>
            <person name="Haridas S."/>
            <person name="Albert R."/>
            <person name="Binder M."/>
            <person name="Bloem J."/>
            <person name="LaButti K."/>
            <person name="Salamov A."/>
            <person name="Andreopoulos B."/>
            <person name="Baker S."/>
            <person name="Barry K."/>
            <person name="Bills G."/>
            <person name="Bluhm B."/>
            <person name="Cannon C."/>
            <person name="Castanera R."/>
            <person name="Culley D."/>
            <person name="Daum C."/>
            <person name="Ezra D."/>
            <person name="Gonzalez J."/>
            <person name="Henrissat B."/>
            <person name="Kuo A."/>
            <person name="Liang C."/>
            <person name="Lipzen A."/>
            <person name="Lutzoni F."/>
            <person name="Magnuson J."/>
            <person name="Mondo S."/>
            <person name="Nolan M."/>
            <person name="Ohm R."/>
            <person name="Pangilinan J."/>
            <person name="Park H.-J."/>
            <person name="Ramirez L."/>
            <person name="Alfaro M."/>
            <person name="Sun H."/>
            <person name="Tritt A."/>
            <person name="Yoshinaga Y."/>
            <person name="Zwiers L.-H."/>
            <person name="Turgeon B."/>
            <person name="Goodwin S."/>
            <person name="Spatafora J."/>
            <person name="Crous P."/>
            <person name="Grigoriev I."/>
        </authorList>
    </citation>
    <scope>NUCLEOTIDE SEQUENCE [LARGE SCALE GENOMIC DNA]</scope>
    <source>
        <strain evidence="4">CBS 304.66</strain>
    </source>
</reference>
<proteinExistence type="predicted"/>
<dbReference type="AlphaFoldDB" id="A0A9P4N3G0"/>
<name>A0A9P4N3G0_9PLEO</name>
<dbReference type="InterPro" id="IPR000719">
    <property type="entry name" value="Prot_kinase_dom"/>
</dbReference>
<dbReference type="Gene3D" id="3.30.200.20">
    <property type="entry name" value="Phosphorylase Kinase, domain 1"/>
    <property type="match status" value="1"/>
</dbReference>
<evidence type="ECO:0000313" key="3">
    <source>
        <dbReference type="EMBL" id="KAF2260729.1"/>
    </source>
</evidence>
<dbReference type="InterPro" id="IPR011009">
    <property type="entry name" value="Kinase-like_dom_sf"/>
</dbReference>
<dbReference type="SUPFAM" id="SSF56112">
    <property type="entry name" value="Protein kinase-like (PK-like)"/>
    <property type="match status" value="1"/>
</dbReference>
<gene>
    <name evidence="3" type="ORF">CC78DRAFT_609901</name>
</gene>
<dbReference type="InterPro" id="IPR008271">
    <property type="entry name" value="Ser/Thr_kinase_AS"/>
</dbReference>
<dbReference type="OrthoDB" id="4062651at2759"/>
<accession>A0A9P4N3G0</accession>
<feature type="region of interest" description="Disordered" evidence="1">
    <location>
        <begin position="30"/>
        <end position="49"/>
    </location>
</feature>
<dbReference type="PROSITE" id="PS50011">
    <property type="entry name" value="PROTEIN_KINASE_DOM"/>
    <property type="match status" value="1"/>
</dbReference>
<dbReference type="GO" id="GO:0044773">
    <property type="term" value="P:mitotic DNA damage checkpoint signaling"/>
    <property type="evidence" value="ECO:0007669"/>
    <property type="project" value="TreeGrafter"/>
</dbReference>
<dbReference type="Gene3D" id="1.10.510.10">
    <property type="entry name" value="Transferase(Phosphotransferase) domain 1"/>
    <property type="match status" value="1"/>
</dbReference>
<comment type="caution">
    <text evidence="3">The sequence shown here is derived from an EMBL/GenBank/DDBJ whole genome shotgun (WGS) entry which is preliminary data.</text>
</comment>
<dbReference type="CDD" id="cd00180">
    <property type="entry name" value="PKc"/>
    <property type="match status" value="1"/>
</dbReference>
<evidence type="ECO:0000313" key="4">
    <source>
        <dbReference type="Proteomes" id="UP000800093"/>
    </source>
</evidence>